<evidence type="ECO:0000256" key="3">
    <source>
        <dbReference type="ARBA" id="ARBA00006958"/>
    </source>
</evidence>
<dbReference type="GO" id="GO:0046872">
    <property type="term" value="F:metal ion binding"/>
    <property type="evidence" value="ECO:0007669"/>
    <property type="project" value="UniProtKB-KW"/>
</dbReference>
<dbReference type="PANTHER" id="PTHR22930:SF281">
    <property type="entry name" value="NUCLEASE"/>
    <property type="match status" value="1"/>
</dbReference>
<name>A0ABD1GY74_SALDI</name>
<comment type="cofactor">
    <cofactor evidence="1">
        <name>a divalent metal cation</name>
        <dbReference type="ChEBI" id="CHEBI:60240"/>
    </cofactor>
</comment>
<keyword evidence="5" id="KW-0479">Metal-binding</keyword>
<evidence type="ECO:0000256" key="7">
    <source>
        <dbReference type="ARBA" id="ARBA00023242"/>
    </source>
</evidence>
<evidence type="ECO:0000256" key="6">
    <source>
        <dbReference type="ARBA" id="ARBA00022801"/>
    </source>
</evidence>
<dbReference type="PANTHER" id="PTHR22930">
    <property type="match status" value="1"/>
</dbReference>
<sequence>MDITTVWRRTLESSRRTQPSANCSTAIRESAHAGLTKAQSAFSSQIMAVVKNVEESVLYLLEDILHNYYVKRLCIIYLIMMKMSQTKPRKRTRIVLPYSILEESSAVPVPEDCTDTRWKWFKGCLGALDGTHINVMVGNADKPRYRTRKGQIATNTLAACDRNMRFTYVLPGWEGSAGDARVLRDAVNRRHGLRVPVGKYYLCDNGPENAVGHPPKCLFYPIKLKNKRTRTSSTQLKPQMHGSCRGTSLHLQCGTTNNGHSRPDVVLRSFYLGTARPATFMLFSNYVICL</sequence>
<dbReference type="AlphaFoldDB" id="A0ABD1GY74"/>
<reference evidence="9 10" key="1">
    <citation type="submission" date="2024-06" db="EMBL/GenBank/DDBJ databases">
        <title>A chromosome level genome sequence of Diviner's sage (Salvia divinorum).</title>
        <authorList>
            <person name="Ford S.A."/>
            <person name="Ro D.-K."/>
            <person name="Ness R.W."/>
            <person name="Phillips M.A."/>
        </authorList>
    </citation>
    <scope>NUCLEOTIDE SEQUENCE [LARGE SCALE GENOMIC DNA]</scope>
    <source>
        <strain evidence="9">SAF-2024a</strain>
        <tissue evidence="9">Leaf</tissue>
    </source>
</reference>
<comment type="caution">
    <text evidence="9">The sequence shown here is derived from an EMBL/GenBank/DDBJ whole genome shotgun (WGS) entry which is preliminary data.</text>
</comment>
<evidence type="ECO:0000313" key="9">
    <source>
        <dbReference type="EMBL" id="KAL1549118.1"/>
    </source>
</evidence>
<keyword evidence="10" id="KW-1185">Reference proteome</keyword>
<evidence type="ECO:0000259" key="8">
    <source>
        <dbReference type="Pfam" id="PF13359"/>
    </source>
</evidence>
<dbReference type="Proteomes" id="UP001567538">
    <property type="component" value="Unassembled WGS sequence"/>
</dbReference>
<dbReference type="GO" id="GO:0004518">
    <property type="term" value="F:nuclease activity"/>
    <property type="evidence" value="ECO:0007669"/>
    <property type="project" value="UniProtKB-KW"/>
</dbReference>
<keyword evidence="7" id="KW-0539">Nucleus</keyword>
<proteinExistence type="inferred from homology"/>
<keyword evidence="6" id="KW-0378">Hydrolase</keyword>
<evidence type="ECO:0000256" key="5">
    <source>
        <dbReference type="ARBA" id="ARBA00022723"/>
    </source>
</evidence>
<dbReference type="GO" id="GO:0005634">
    <property type="term" value="C:nucleus"/>
    <property type="evidence" value="ECO:0007669"/>
    <property type="project" value="UniProtKB-SubCell"/>
</dbReference>
<feature type="domain" description="DDE Tnp4" evidence="8">
    <location>
        <begin position="128"/>
        <end position="206"/>
    </location>
</feature>
<dbReference type="EMBL" id="JBEAFC010000007">
    <property type="protein sequence ID" value="KAL1549118.1"/>
    <property type="molecule type" value="Genomic_DNA"/>
</dbReference>
<comment type="subcellular location">
    <subcellularLocation>
        <location evidence="2">Nucleus</location>
    </subcellularLocation>
</comment>
<dbReference type="InterPro" id="IPR027806">
    <property type="entry name" value="HARBI1_dom"/>
</dbReference>
<evidence type="ECO:0000256" key="2">
    <source>
        <dbReference type="ARBA" id="ARBA00004123"/>
    </source>
</evidence>
<protein>
    <submittedName>
        <fullName evidence="9">Protein ANTAGONIST OF LIKE HETEROCHROMATIN PROTEIN 1-like isoform X1</fullName>
    </submittedName>
</protein>
<evidence type="ECO:0000256" key="1">
    <source>
        <dbReference type="ARBA" id="ARBA00001968"/>
    </source>
</evidence>
<dbReference type="InterPro" id="IPR045249">
    <property type="entry name" value="HARBI1-like"/>
</dbReference>
<evidence type="ECO:0000256" key="4">
    <source>
        <dbReference type="ARBA" id="ARBA00022722"/>
    </source>
</evidence>
<gene>
    <name evidence="9" type="ORF">AAHA92_17257</name>
</gene>
<organism evidence="9 10">
    <name type="scientific">Salvia divinorum</name>
    <name type="common">Maria pastora</name>
    <name type="synonym">Diviner's sage</name>
    <dbReference type="NCBI Taxonomy" id="28513"/>
    <lineage>
        <taxon>Eukaryota</taxon>
        <taxon>Viridiplantae</taxon>
        <taxon>Streptophyta</taxon>
        <taxon>Embryophyta</taxon>
        <taxon>Tracheophyta</taxon>
        <taxon>Spermatophyta</taxon>
        <taxon>Magnoliopsida</taxon>
        <taxon>eudicotyledons</taxon>
        <taxon>Gunneridae</taxon>
        <taxon>Pentapetalae</taxon>
        <taxon>asterids</taxon>
        <taxon>lamiids</taxon>
        <taxon>Lamiales</taxon>
        <taxon>Lamiaceae</taxon>
        <taxon>Nepetoideae</taxon>
        <taxon>Mentheae</taxon>
        <taxon>Salviinae</taxon>
        <taxon>Salvia</taxon>
        <taxon>Salvia subgen. Calosphace</taxon>
    </lineage>
</organism>
<evidence type="ECO:0000313" key="10">
    <source>
        <dbReference type="Proteomes" id="UP001567538"/>
    </source>
</evidence>
<accession>A0ABD1GY74</accession>
<dbReference type="Pfam" id="PF13359">
    <property type="entry name" value="DDE_Tnp_4"/>
    <property type="match status" value="1"/>
</dbReference>
<keyword evidence="4" id="KW-0540">Nuclease</keyword>
<dbReference type="GO" id="GO:0016787">
    <property type="term" value="F:hydrolase activity"/>
    <property type="evidence" value="ECO:0007669"/>
    <property type="project" value="UniProtKB-KW"/>
</dbReference>
<comment type="similarity">
    <text evidence="3">Belongs to the HARBI1 family.</text>
</comment>